<protein>
    <submittedName>
        <fullName evidence="2">Uncharacterized protein</fullName>
    </submittedName>
</protein>
<feature type="region of interest" description="Disordered" evidence="1">
    <location>
        <begin position="1"/>
        <end position="69"/>
    </location>
</feature>
<dbReference type="EMBL" id="BAAACW010000056">
    <property type="protein sequence ID" value="GAA0358835.1"/>
    <property type="molecule type" value="Genomic_DNA"/>
</dbReference>
<evidence type="ECO:0000313" key="3">
    <source>
        <dbReference type="Proteomes" id="UP001501166"/>
    </source>
</evidence>
<accession>A0ABP3H3W6</accession>
<dbReference type="RefSeq" id="WP_343754459.1">
    <property type="nucleotide sequence ID" value="NZ_BAAACW010000056.1"/>
</dbReference>
<evidence type="ECO:0000313" key="2">
    <source>
        <dbReference type="EMBL" id="GAA0358835.1"/>
    </source>
</evidence>
<organism evidence="2 3">
    <name type="scientific">Alkalibacterium iburiense</name>
    <dbReference type="NCBI Taxonomy" id="290589"/>
    <lineage>
        <taxon>Bacteria</taxon>
        <taxon>Bacillati</taxon>
        <taxon>Bacillota</taxon>
        <taxon>Bacilli</taxon>
        <taxon>Lactobacillales</taxon>
        <taxon>Carnobacteriaceae</taxon>
        <taxon>Alkalibacterium</taxon>
    </lineage>
</organism>
<dbReference type="Proteomes" id="UP001501166">
    <property type="component" value="Unassembled WGS sequence"/>
</dbReference>
<sequence length="69" mass="7742">MQNQPHSGGNPSLPADAELAKKARDDKAEGEVEKSEEEKEQDTIPEDRESFNIDKVDDLEESKKGEKED</sequence>
<keyword evidence="3" id="KW-1185">Reference proteome</keyword>
<feature type="compositionally biased region" description="Basic and acidic residues" evidence="1">
    <location>
        <begin position="18"/>
        <end position="69"/>
    </location>
</feature>
<name>A0ABP3H3W6_9LACT</name>
<gene>
    <name evidence="2" type="ORF">GCM10008932_09430</name>
</gene>
<comment type="caution">
    <text evidence="2">The sequence shown here is derived from an EMBL/GenBank/DDBJ whole genome shotgun (WGS) entry which is preliminary data.</text>
</comment>
<reference evidence="3" key="1">
    <citation type="journal article" date="2019" name="Int. J. Syst. Evol. Microbiol.">
        <title>The Global Catalogue of Microorganisms (GCM) 10K type strain sequencing project: providing services to taxonomists for standard genome sequencing and annotation.</title>
        <authorList>
            <consortium name="The Broad Institute Genomics Platform"/>
            <consortium name="The Broad Institute Genome Sequencing Center for Infectious Disease"/>
            <person name="Wu L."/>
            <person name="Ma J."/>
        </authorList>
    </citation>
    <scope>NUCLEOTIDE SEQUENCE [LARGE SCALE GENOMIC DNA]</scope>
    <source>
        <strain evidence="3">JCM 12662</strain>
    </source>
</reference>
<evidence type="ECO:0000256" key="1">
    <source>
        <dbReference type="SAM" id="MobiDB-lite"/>
    </source>
</evidence>
<proteinExistence type="predicted"/>
<feature type="compositionally biased region" description="Polar residues" evidence="1">
    <location>
        <begin position="1"/>
        <end position="10"/>
    </location>
</feature>